<dbReference type="SUPFAM" id="SSF52279">
    <property type="entry name" value="Beta-D-glucan exohydrolase, C-terminal domain"/>
    <property type="match status" value="1"/>
</dbReference>
<evidence type="ECO:0000256" key="1">
    <source>
        <dbReference type="ARBA" id="ARBA00000448"/>
    </source>
</evidence>
<evidence type="ECO:0000256" key="10">
    <source>
        <dbReference type="ARBA" id="ARBA00023326"/>
    </source>
</evidence>
<dbReference type="Pfam" id="PF00933">
    <property type="entry name" value="Glyco_hydro_3"/>
    <property type="match status" value="1"/>
</dbReference>
<organism evidence="14 15">
    <name type="scientific">[Candida] arabinofermentans NRRL YB-2248</name>
    <dbReference type="NCBI Taxonomy" id="983967"/>
    <lineage>
        <taxon>Eukaryota</taxon>
        <taxon>Fungi</taxon>
        <taxon>Dikarya</taxon>
        <taxon>Ascomycota</taxon>
        <taxon>Saccharomycotina</taxon>
        <taxon>Pichiomycetes</taxon>
        <taxon>Pichiales</taxon>
        <taxon>Pichiaceae</taxon>
        <taxon>Ogataea</taxon>
        <taxon>Ogataea/Candida clade</taxon>
    </lineage>
</organism>
<dbReference type="Pfam" id="PF14310">
    <property type="entry name" value="Fn3-like"/>
    <property type="match status" value="1"/>
</dbReference>
<dbReference type="SMART" id="SM01217">
    <property type="entry name" value="Fn3_like"/>
    <property type="match status" value="1"/>
</dbReference>
<dbReference type="PANTHER" id="PTHR42715:SF2">
    <property type="entry name" value="BETA-GLUCOSIDASE F-RELATED"/>
    <property type="match status" value="1"/>
</dbReference>
<dbReference type="FunFam" id="3.20.20.300:FF:000002">
    <property type="entry name" value="Probable beta-glucosidase"/>
    <property type="match status" value="1"/>
</dbReference>
<dbReference type="EMBL" id="KV453860">
    <property type="protein sequence ID" value="ODV83832.1"/>
    <property type="molecule type" value="Genomic_DNA"/>
</dbReference>
<comment type="catalytic activity">
    <reaction evidence="1 11">
        <text>Hydrolysis of terminal, non-reducing beta-D-glucosyl residues with release of beta-D-glucose.</text>
        <dbReference type="EC" id="3.2.1.21"/>
    </reaction>
</comment>
<keyword evidence="15" id="KW-1185">Reference proteome</keyword>
<dbReference type="Gene3D" id="3.20.20.300">
    <property type="entry name" value="Glycoside hydrolase, family 3, N-terminal domain"/>
    <property type="match status" value="1"/>
</dbReference>
<evidence type="ECO:0000256" key="11">
    <source>
        <dbReference type="RuleBase" id="RU361161"/>
    </source>
</evidence>
<dbReference type="UniPathway" id="UPA00696"/>
<dbReference type="InterPro" id="IPR013783">
    <property type="entry name" value="Ig-like_fold"/>
</dbReference>
<gene>
    <name evidence="14" type="ORF">CANARDRAFT_24538</name>
</gene>
<dbReference type="InterPro" id="IPR017853">
    <property type="entry name" value="GH"/>
</dbReference>
<keyword evidence="7" id="KW-0325">Glycoprotein</keyword>
<dbReference type="STRING" id="983967.A0A1E4SWL3"/>
<feature type="domain" description="Fibronectin type III-like" evidence="13">
    <location>
        <begin position="769"/>
        <end position="840"/>
    </location>
</feature>
<evidence type="ECO:0000256" key="2">
    <source>
        <dbReference type="ARBA" id="ARBA00004987"/>
    </source>
</evidence>
<keyword evidence="9 11" id="KW-0326">Glycosidase</keyword>
<evidence type="ECO:0000256" key="8">
    <source>
        <dbReference type="ARBA" id="ARBA00023277"/>
    </source>
</evidence>
<dbReference type="PROSITE" id="PS00775">
    <property type="entry name" value="GLYCOSYL_HYDROL_F3"/>
    <property type="match status" value="1"/>
</dbReference>
<dbReference type="InterPro" id="IPR026891">
    <property type="entry name" value="Fn3-like"/>
</dbReference>
<dbReference type="InterPro" id="IPR036962">
    <property type="entry name" value="Glyco_hydro_3_N_sf"/>
</dbReference>
<evidence type="ECO:0000256" key="5">
    <source>
        <dbReference type="ARBA" id="ARBA00022801"/>
    </source>
</evidence>
<dbReference type="Gene3D" id="3.40.50.1700">
    <property type="entry name" value="Glycoside hydrolase family 3 C-terminal domain"/>
    <property type="match status" value="1"/>
</dbReference>
<evidence type="ECO:0000313" key="14">
    <source>
        <dbReference type="EMBL" id="ODV83832.1"/>
    </source>
</evidence>
<evidence type="ECO:0000259" key="13">
    <source>
        <dbReference type="SMART" id="SM01217"/>
    </source>
</evidence>
<dbReference type="Gene3D" id="2.60.40.10">
    <property type="entry name" value="Immunoglobulins"/>
    <property type="match status" value="1"/>
</dbReference>
<dbReference type="InterPro" id="IPR002772">
    <property type="entry name" value="Glyco_hydro_3_C"/>
</dbReference>
<evidence type="ECO:0000256" key="3">
    <source>
        <dbReference type="ARBA" id="ARBA00005336"/>
    </source>
</evidence>
<keyword evidence="5 11" id="KW-0378">Hydrolase</keyword>
<dbReference type="OrthoDB" id="416222at2759"/>
<evidence type="ECO:0000256" key="9">
    <source>
        <dbReference type="ARBA" id="ARBA00023295"/>
    </source>
</evidence>
<dbReference type="InterPro" id="IPR050288">
    <property type="entry name" value="Cellulose_deg_GH3"/>
</dbReference>
<dbReference type="InterPro" id="IPR036881">
    <property type="entry name" value="Glyco_hydro_3_C_sf"/>
</dbReference>
<dbReference type="EC" id="3.2.1.21" evidence="4 11"/>
<reference evidence="15" key="1">
    <citation type="submission" date="2016-04" db="EMBL/GenBank/DDBJ databases">
        <title>Comparative genomics of biotechnologically important yeasts.</title>
        <authorList>
            <consortium name="DOE Joint Genome Institute"/>
            <person name="Riley R."/>
            <person name="Haridas S."/>
            <person name="Wolfe K.H."/>
            <person name="Lopes M.R."/>
            <person name="Hittinger C.T."/>
            <person name="Goker M."/>
            <person name="Salamov A."/>
            <person name="Wisecaver J."/>
            <person name="Long T.M."/>
            <person name="Aerts A.L."/>
            <person name="Barry K."/>
            <person name="Choi C."/>
            <person name="Clum A."/>
            <person name="Coughlan A.Y."/>
            <person name="Deshpande S."/>
            <person name="Douglass A.P."/>
            <person name="Hanson S.J."/>
            <person name="Klenk H.-P."/>
            <person name="Labutti K."/>
            <person name="Lapidus A."/>
            <person name="Lindquist E."/>
            <person name="Lipzen A."/>
            <person name="Meier-Kolthoff J.P."/>
            <person name="Ohm R.A."/>
            <person name="Otillar R.P."/>
            <person name="Pangilinan J."/>
            <person name="Peng Y."/>
            <person name="Rokas A."/>
            <person name="Rosa C.A."/>
            <person name="Scheuner C."/>
            <person name="Sibirny A.A."/>
            <person name="Slot J.C."/>
            <person name="Stielow J.B."/>
            <person name="Sun H."/>
            <person name="Kurtzman C.P."/>
            <person name="Blackwell M."/>
            <person name="Grigoriev I.V."/>
            <person name="Jeffries T.W."/>
        </authorList>
    </citation>
    <scope>NUCLEOTIDE SEQUENCE [LARGE SCALE GENOMIC DNA]</scope>
    <source>
        <strain evidence="15">NRRL YB-2248</strain>
    </source>
</reference>
<evidence type="ECO:0000313" key="15">
    <source>
        <dbReference type="Proteomes" id="UP000094801"/>
    </source>
</evidence>
<keyword evidence="10 11" id="KW-0624">Polysaccharide degradation</keyword>
<dbReference type="AlphaFoldDB" id="A0A1E4SWL3"/>
<keyword evidence="6" id="KW-0136">Cellulose degradation</keyword>
<protein>
    <recommendedName>
        <fullName evidence="4 11">beta-glucosidase</fullName>
        <ecNumber evidence="4 11">3.2.1.21</ecNumber>
    </recommendedName>
</protein>
<dbReference type="InterPro" id="IPR001764">
    <property type="entry name" value="Glyco_hydro_3_N"/>
</dbReference>
<comment type="pathway">
    <text evidence="2 11">Glycan metabolism; cellulose degradation.</text>
</comment>
<dbReference type="PRINTS" id="PR00133">
    <property type="entry name" value="GLHYDRLASE3"/>
</dbReference>
<dbReference type="Pfam" id="PF01915">
    <property type="entry name" value="Glyco_hydro_3_C"/>
    <property type="match status" value="1"/>
</dbReference>
<dbReference type="GO" id="GO:0008422">
    <property type="term" value="F:beta-glucosidase activity"/>
    <property type="evidence" value="ECO:0007669"/>
    <property type="project" value="UniProtKB-EC"/>
</dbReference>
<evidence type="ECO:0000256" key="4">
    <source>
        <dbReference type="ARBA" id="ARBA00012744"/>
    </source>
</evidence>
<keyword evidence="12" id="KW-0732">Signal</keyword>
<evidence type="ECO:0000256" key="6">
    <source>
        <dbReference type="ARBA" id="ARBA00023001"/>
    </source>
</evidence>
<accession>A0A1E4SWL3</accession>
<evidence type="ECO:0000256" key="12">
    <source>
        <dbReference type="SAM" id="SignalP"/>
    </source>
</evidence>
<comment type="similarity">
    <text evidence="3 11">Belongs to the glycosyl hydrolase 3 family.</text>
</comment>
<dbReference type="GO" id="GO:0030245">
    <property type="term" value="P:cellulose catabolic process"/>
    <property type="evidence" value="ECO:0007669"/>
    <property type="project" value="UniProtKB-UniPathway"/>
</dbReference>
<proteinExistence type="inferred from homology"/>
<name>A0A1E4SWL3_9ASCO</name>
<dbReference type="Proteomes" id="UP000094801">
    <property type="component" value="Unassembled WGS sequence"/>
</dbReference>
<dbReference type="InterPro" id="IPR019800">
    <property type="entry name" value="Glyco_hydro_3_AS"/>
</dbReference>
<feature type="signal peptide" evidence="12">
    <location>
        <begin position="1"/>
        <end position="21"/>
    </location>
</feature>
<feature type="chain" id="PRO_5009162978" description="beta-glucosidase" evidence="12">
    <location>
        <begin position="22"/>
        <end position="852"/>
    </location>
</feature>
<keyword evidence="8 11" id="KW-0119">Carbohydrate metabolism</keyword>
<dbReference type="PANTHER" id="PTHR42715">
    <property type="entry name" value="BETA-GLUCOSIDASE"/>
    <property type="match status" value="1"/>
</dbReference>
<sequence length="852" mass="93436">MISRIVFVVLSTLLYISGCKADEYEELFYYPAPQGNRVVDAKWNEAYATARSLVDGLTLIEKVNITTGTTVGRCSGNTGAIESLNITNGICMSDGPAGVNADLATLFPNGMSIATTFNKALASKRAQAMGKEFFAKGIQYALSPCFGPIGIKAAGGRGWEGFGPDPYVEGVFAGLTVAGLQSSGVGAVGKHLIANEQEHFRLDKTFYETLGFTTDNTESISSDLDDRSLHEMYLWPFAEAVHNGLASVMCSYNRVNGTYACENSYLLNNILKTELEFPGFVVSDWYAQKHGVNSALAGLDMIMPGTELWGPSLTEMIVNGTVPVSRLDDMATRILASYLYVGGDKVPETNYYASSEEKFGYQYFDNESALITMNEYVDVRTELSYEASLENAIEAIVLLKNVNESLPLTKANGINRIALLGSLAGTDPAGINCDSCFNGSTPNGYGSGHGRASFFVSPEMGIGSRAFEEKVAMEVVREDWDMETVQDGAIYQDAAIVFVGAASGEDLFSIDENYGDRNNLTLWNNGDNLISNVTFVNPNTIVVVAAPGPINLESFIDNENVTAILYHNYLGDQTGTALAKILFGDENPSGRLPYTIAKDDSDYIPVVYVADPPNDPRDVFNHTIYLDYRYFDEYNIEPRFEFGFGLSYSDFTTTNATIKTIMEPSYELPMAAKYLDTYNYTATDLSESSYLFPEDFHEYSSYLYCYLDESVNTSSTYEYYPNGYLDQKDRTFDAPTLAAGGLGGNPALWDVTYQVTVDVKNVGKYAGKYVPQLYVAYPQSTEFPSPPLQLRGFDKVGLEAGNSTTVTFDITRKDLSVWDTVSQSWIVQRGTYGIYVGSSSRDNAKIGEVTLV</sequence>
<evidence type="ECO:0000256" key="7">
    <source>
        <dbReference type="ARBA" id="ARBA00023180"/>
    </source>
</evidence>
<dbReference type="SUPFAM" id="SSF51445">
    <property type="entry name" value="(Trans)glycosidases"/>
    <property type="match status" value="1"/>
</dbReference>